<sequence>MAGLIAALQLTVECFVDPIKEVKRHGADGRVEYIKAELTPNHLPSKSCHQGTGTTAAVRAYAKQMGCNEDFAGHLVARCLGGVGSETYNIVPQNPSANRHWFHDVEKKVFDLVHGGKSVSYEIQPIYGSPRLPNRPTVLSYKVTEGNNVLMTGTYPNPEPDHCTH</sequence>
<reference evidence="2" key="1">
    <citation type="journal article" date="2021" name="Mol. Ecol. Resour.">
        <title>Apolygus lucorum genome provides insights into omnivorousness and mesophyll feeding.</title>
        <authorList>
            <person name="Liu Y."/>
            <person name="Liu H."/>
            <person name="Wang H."/>
            <person name="Huang T."/>
            <person name="Liu B."/>
            <person name="Yang B."/>
            <person name="Yin L."/>
            <person name="Li B."/>
            <person name="Zhang Y."/>
            <person name="Zhang S."/>
            <person name="Jiang F."/>
            <person name="Zhang X."/>
            <person name="Ren Y."/>
            <person name="Wang B."/>
            <person name="Wang S."/>
            <person name="Lu Y."/>
            <person name="Wu K."/>
            <person name="Fan W."/>
            <person name="Wang G."/>
        </authorList>
    </citation>
    <scope>NUCLEOTIDE SEQUENCE</scope>
    <source>
        <strain evidence="2">12Hb</strain>
    </source>
</reference>
<dbReference type="Pfam" id="PF13930">
    <property type="entry name" value="Endonuclea_NS_2"/>
    <property type="match status" value="1"/>
</dbReference>
<dbReference type="Proteomes" id="UP000466442">
    <property type="component" value="Linkage Group LG16"/>
</dbReference>
<name>A0A6A4IQ00_APOLU</name>
<dbReference type="OrthoDB" id="6372484at2759"/>
<evidence type="ECO:0000313" key="2">
    <source>
        <dbReference type="EMBL" id="KAF6198468.1"/>
    </source>
</evidence>
<dbReference type="AlphaFoldDB" id="A0A6A4IQ00"/>
<dbReference type="InterPro" id="IPR044927">
    <property type="entry name" value="Endonuclea_NS_2"/>
</dbReference>
<evidence type="ECO:0000313" key="3">
    <source>
        <dbReference type="Proteomes" id="UP000466442"/>
    </source>
</evidence>
<keyword evidence="3" id="KW-1185">Reference proteome</keyword>
<dbReference type="InterPro" id="IPR044929">
    <property type="entry name" value="DNA/RNA_non-sp_Endonuclease_sf"/>
</dbReference>
<feature type="domain" description="Type VII secretion system protein EssD-like" evidence="1">
    <location>
        <begin position="29"/>
        <end position="133"/>
    </location>
</feature>
<evidence type="ECO:0000259" key="1">
    <source>
        <dbReference type="Pfam" id="PF13930"/>
    </source>
</evidence>
<accession>A0A6A4IQ00</accession>
<proteinExistence type="predicted"/>
<gene>
    <name evidence="2" type="ORF">GE061_008216</name>
</gene>
<dbReference type="Gene3D" id="3.40.570.10">
    <property type="entry name" value="Extracellular Endonuclease, subunit A"/>
    <property type="match status" value="1"/>
</dbReference>
<organism evidence="2 3">
    <name type="scientific">Apolygus lucorum</name>
    <name type="common">Small green plant bug</name>
    <name type="synonym">Lygocoris lucorum</name>
    <dbReference type="NCBI Taxonomy" id="248454"/>
    <lineage>
        <taxon>Eukaryota</taxon>
        <taxon>Metazoa</taxon>
        <taxon>Ecdysozoa</taxon>
        <taxon>Arthropoda</taxon>
        <taxon>Hexapoda</taxon>
        <taxon>Insecta</taxon>
        <taxon>Pterygota</taxon>
        <taxon>Neoptera</taxon>
        <taxon>Paraneoptera</taxon>
        <taxon>Hemiptera</taxon>
        <taxon>Heteroptera</taxon>
        <taxon>Panheteroptera</taxon>
        <taxon>Cimicomorpha</taxon>
        <taxon>Miridae</taxon>
        <taxon>Mirini</taxon>
        <taxon>Apolygus</taxon>
    </lineage>
</organism>
<dbReference type="EMBL" id="WIXP02000016">
    <property type="protein sequence ID" value="KAF6198468.1"/>
    <property type="molecule type" value="Genomic_DNA"/>
</dbReference>
<comment type="caution">
    <text evidence="2">The sequence shown here is derived from an EMBL/GenBank/DDBJ whole genome shotgun (WGS) entry which is preliminary data.</text>
</comment>
<protein>
    <recommendedName>
        <fullName evidence="1">Type VII secretion system protein EssD-like domain-containing protein</fullName>
    </recommendedName>
</protein>